<reference evidence="1 3" key="1">
    <citation type="submission" date="2022-01" db="EMBL/GenBank/DDBJ databases">
        <title>Collection of gut derived symbiotic bacterial strains cultured from healthy donors.</title>
        <authorList>
            <person name="Lin H."/>
            <person name="Kohout C."/>
            <person name="Waligurski E."/>
            <person name="Pamer E.G."/>
        </authorList>
    </citation>
    <scope>NUCLEOTIDE SEQUENCE [LARGE SCALE GENOMIC DNA]</scope>
    <source>
        <strain evidence="1 3">DFI.3.7</strain>
    </source>
</reference>
<evidence type="ECO:0000313" key="4">
    <source>
        <dbReference type="Proteomes" id="UP001204562"/>
    </source>
</evidence>
<dbReference type="Proteomes" id="UP001204562">
    <property type="component" value="Unassembled WGS sequence"/>
</dbReference>
<dbReference type="AlphaFoldDB" id="A0AAW5JHC7"/>
<sequence length="112" mass="11987">MLQAIVEILLSLLAVFGLLCLSWLLFGRLLSPASWSAPAYAVVPARGDGAGLEQTVKGLLWLRAGHLERFTLVIADAGLDSEGRRLARLLADREPGVLLCPLAALPDRLTEG</sequence>
<evidence type="ECO:0008006" key="5">
    <source>
        <dbReference type="Google" id="ProtNLM"/>
    </source>
</evidence>
<dbReference type="EMBL" id="JAKNJB010000002">
    <property type="protein sequence ID" value="MCG4525775.1"/>
    <property type="molecule type" value="Genomic_DNA"/>
</dbReference>
<keyword evidence="3" id="KW-1185">Reference proteome</keyword>
<evidence type="ECO:0000313" key="3">
    <source>
        <dbReference type="Proteomes" id="UP001200313"/>
    </source>
</evidence>
<accession>A0AAW5JHC7</accession>
<dbReference type="Proteomes" id="UP001200313">
    <property type="component" value="Unassembled WGS sequence"/>
</dbReference>
<proteinExistence type="predicted"/>
<protein>
    <recommendedName>
        <fullName evidence="5">Glycosyltransferase</fullName>
    </recommendedName>
</protein>
<name>A0AAW5JHC7_9FIRM</name>
<evidence type="ECO:0000313" key="1">
    <source>
        <dbReference type="EMBL" id="MCG4525775.1"/>
    </source>
</evidence>
<comment type="caution">
    <text evidence="2">The sequence shown here is derived from an EMBL/GenBank/DDBJ whole genome shotgun (WGS) entry which is preliminary data.</text>
</comment>
<organism evidence="2 4">
    <name type="scientific">Intestinimonas massiliensis</name>
    <name type="common">ex Afouda et al. 2020</name>
    <dbReference type="NCBI Taxonomy" id="1673721"/>
    <lineage>
        <taxon>Bacteria</taxon>
        <taxon>Bacillati</taxon>
        <taxon>Bacillota</taxon>
        <taxon>Clostridia</taxon>
        <taxon>Eubacteriales</taxon>
        <taxon>Intestinimonas</taxon>
    </lineage>
</organism>
<reference evidence="2" key="2">
    <citation type="submission" date="2022-06" db="EMBL/GenBank/DDBJ databases">
        <title>Isolation of gut microbiota from human fecal samples.</title>
        <authorList>
            <person name="Pamer E.G."/>
            <person name="Barat B."/>
            <person name="Waligurski E."/>
            <person name="Medina S."/>
            <person name="Paddock L."/>
            <person name="Mostad J."/>
        </authorList>
    </citation>
    <scope>NUCLEOTIDE SEQUENCE</scope>
    <source>
        <strain evidence="2">DFI.9.91</strain>
    </source>
</reference>
<dbReference type="RefSeq" id="WP_238072852.1">
    <property type="nucleotide sequence ID" value="NZ_JAKNJB010000002.1"/>
</dbReference>
<dbReference type="EMBL" id="JANFYS010000002">
    <property type="protein sequence ID" value="MCQ4769263.1"/>
    <property type="molecule type" value="Genomic_DNA"/>
</dbReference>
<gene>
    <name evidence="1" type="ORF">L0P79_01610</name>
    <name evidence="2" type="ORF">NE579_02125</name>
</gene>
<evidence type="ECO:0000313" key="2">
    <source>
        <dbReference type="EMBL" id="MCQ4769263.1"/>
    </source>
</evidence>